<dbReference type="OMA" id="TNSIHNA"/>
<dbReference type="eggNOG" id="KOG0118">
    <property type="taxonomic scope" value="Eukaryota"/>
</dbReference>
<organism evidence="2 3">
    <name type="scientific">Glarea lozoyensis (strain ATCC 20868 / MF5171)</name>
    <dbReference type="NCBI Taxonomy" id="1116229"/>
    <lineage>
        <taxon>Eukaryota</taxon>
        <taxon>Fungi</taxon>
        <taxon>Dikarya</taxon>
        <taxon>Ascomycota</taxon>
        <taxon>Pezizomycotina</taxon>
        <taxon>Leotiomycetes</taxon>
        <taxon>Helotiales</taxon>
        <taxon>Helotiaceae</taxon>
        <taxon>Glarea</taxon>
    </lineage>
</organism>
<feature type="compositionally biased region" description="Low complexity" evidence="1">
    <location>
        <begin position="132"/>
        <end position="145"/>
    </location>
</feature>
<protein>
    <recommendedName>
        <fullName evidence="4">RNA-binding, RBD</fullName>
    </recommendedName>
</protein>
<dbReference type="GeneID" id="19471954"/>
<accession>S3DDX4</accession>
<dbReference type="RefSeq" id="XP_008082868.1">
    <property type="nucleotide sequence ID" value="XM_008084677.1"/>
</dbReference>
<evidence type="ECO:0000313" key="3">
    <source>
        <dbReference type="Proteomes" id="UP000016922"/>
    </source>
</evidence>
<feature type="compositionally biased region" description="Acidic residues" evidence="1">
    <location>
        <begin position="384"/>
        <end position="395"/>
    </location>
</feature>
<feature type="compositionally biased region" description="Polar residues" evidence="1">
    <location>
        <begin position="165"/>
        <end position="177"/>
    </location>
</feature>
<reference evidence="2 3" key="1">
    <citation type="journal article" date="2013" name="BMC Genomics">
        <title>Genomics-driven discovery of the pneumocandin biosynthetic gene cluster in the fungus Glarea lozoyensis.</title>
        <authorList>
            <person name="Chen L."/>
            <person name="Yue Q."/>
            <person name="Zhang X."/>
            <person name="Xiang M."/>
            <person name="Wang C."/>
            <person name="Li S."/>
            <person name="Che Y."/>
            <person name="Ortiz-Lopez F.J."/>
            <person name="Bills G.F."/>
            <person name="Liu X."/>
            <person name="An Z."/>
        </authorList>
    </citation>
    <scope>NUCLEOTIDE SEQUENCE [LARGE SCALE GENOMIC DNA]</scope>
    <source>
        <strain evidence="3">ATCC 20868 / MF5171</strain>
    </source>
</reference>
<feature type="compositionally biased region" description="Polar residues" evidence="1">
    <location>
        <begin position="99"/>
        <end position="131"/>
    </location>
</feature>
<dbReference type="EMBL" id="KE145365">
    <property type="protein sequence ID" value="EPE30191.1"/>
    <property type="molecule type" value="Genomic_DNA"/>
</dbReference>
<proteinExistence type="predicted"/>
<dbReference type="OrthoDB" id="2935572at2759"/>
<dbReference type="InterPro" id="IPR035979">
    <property type="entry name" value="RBD_domain_sf"/>
</dbReference>
<dbReference type="Gene3D" id="3.30.70.330">
    <property type="match status" value="1"/>
</dbReference>
<dbReference type="STRING" id="1116229.S3DDX4"/>
<dbReference type="AlphaFoldDB" id="S3DDX4"/>
<gene>
    <name evidence="2" type="ORF">GLAREA_12914</name>
</gene>
<evidence type="ECO:0000313" key="2">
    <source>
        <dbReference type="EMBL" id="EPE30191.1"/>
    </source>
</evidence>
<dbReference type="GO" id="GO:0003676">
    <property type="term" value="F:nucleic acid binding"/>
    <property type="evidence" value="ECO:0007669"/>
    <property type="project" value="InterPro"/>
</dbReference>
<dbReference type="Proteomes" id="UP000016922">
    <property type="component" value="Unassembled WGS sequence"/>
</dbReference>
<evidence type="ECO:0008006" key="4">
    <source>
        <dbReference type="Google" id="ProtNLM"/>
    </source>
</evidence>
<feature type="region of interest" description="Disordered" evidence="1">
    <location>
        <begin position="99"/>
        <end position="180"/>
    </location>
</feature>
<dbReference type="CDD" id="cd12261">
    <property type="entry name" value="RRM1_3_MRN1"/>
    <property type="match status" value="1"/>
</dbReference>
<dbReference type="KEGG" id="glz:GLAREA_12914"/>
<name>S3DDX4_GLAL2</name>
<dbReference type="InterPro" id="IPR012677">
    <property type="entry name" value="Nucleotide-bd_a/b_plait_sf"/>
</dbReference>
<keyword evidence="3" id="KW-1185">Reference proteome</keyword>
<dbReference type="SUPFAM" id="SSF54928">
    <property type="entry name" value="RNA-binding domain, RBD"/>
    <property type="match status" value="1"/>
</dbReference>
<evidence type="ECO:0000256" key="1">
    <source>
        <dbReference type="SAM" id="MobiDB-lite"/>
    </source>
</evidence>
<feature type="region of interest" description="Disordered" evidence="1">
    <location>
        <begin position="353"/>
        <end position="415"/>
    </location>
</feature>
<dbReference type="HOGENOM" id="CLU_043434_0_0_1"/>
<sequence>MLRALVCRVDLLTIYPTIRAQFHTSGVDYTTPLNVATVTIPKTDHDSLLISARQYANLRRNLFRGGIAEETLAVLIKDDTPLAENEANATSLQADSLTGVGLNSHSLPTNGGQDYTYGRNANYTPRNSDLRQQNTNGFQGQFQTNDDFSYMPDGPDGFYDEGSGNHDSQSKTQTQRQQYDKFAKRTVQLANLHEMTTHADIVDVVRGGMLLDIYLRSHDRTASISFLEEAHAQDFFRHVKRHDLYVRGKRVEIRWNDRQFILPGHVANKITIGATRNLVIQNRTPKHTEELIRDHLEHIHNLIVIKIGFRDQNVHISTNSVHNAMFARTCLMSRAIYKGSKIEWDEDECAAPLERPQQFQRENTVPKKKKEAPRMNRFQLLHTDDDEDPVDEEGEHDTHGISIPLPMPNFTGIAA</sequence>